<dbReference type="InterPro" id="IPR003607">
    <property type="entry name" value="HD/PDEase_dom"/>
</dbReference>
<reference evidence="4" key="1">
    <citation type="submission" date="2018-12" db="EMBL/GenBank/DDBJ databases">
        <title>Tengunoibacter tsumagoiensis gen. nov., sp. nov., Dictyobacter kobayashii sp. nov., D. alpinus sp. nov., and D. joshuensis sp. nov. and description of Dictyobacteraceae fam. nov. within the order Ktedonobacterales isolated from Tengu-no-mugimeshi.</title>
        <authorList>
            <person name="Wang C.M."/>
            <person name="Zheng Y."/>
            <person name="Sakai Y."/>
            <person name="Toyoda A."/>
            <person name="Minakuchi Y."/>
            <person name="Abe K."/>
            <person name="Yokota A."/>
            <person name="Yabe S."/>
        </authorList>
    </citation>
    <scope>NUCLEOTIDE SEQUENCE [LARGE SCALE GENOMIC DNA]</scope>
    <source>
        <strain evidence="4">S-27</strain>
    </source>
</reference>
<proteinExistence type="predicted"/>
<accession>A0A401ZFT9</accession>
<protein>
    <recommendedName>
        <fullName evidence="2">HD domain-containing protein</fullName>
    </recommendedName>
</protein>
<keyword evidence="4" id="KW-1185">Reference proteome</keyword>
<dbReference type="Pfam" id="PF19276">
    <property type="entry name" value="HD_assoc_2"/>
    <property type="match status" value="1"/>
</dbReference>
<dbReference type="GO" id="GO:0008832">
    <property type="term" value="F:dGTPase activity"/>
    <property type="evidence" value="ECO:0007669"/>
    <property type="project" value="TreeGrafter"/>
</dbReference>
<dbReference type="PROSITE" id="PS51831">
    <property type="entry name" value="HD"/>
    <property type="match status" value="1"/>
</dbReference>
<dbReference type="CDD" id="cd00077">
    <property type="entry name" value="HDc"/>
    <property type="match status" value="1"/>
</dbReference>
<evidence type="ECO:0000259" key="2">
    <source>
        <dbReference type="PROSITE" id="PS51831"/>
    </source>
</evidence>
<organism evidence="3 4">
    <name type="scientific">Dictyobacter aurantiacus</name>
    <dbReference type="NCBI Taxonomy" id="1936993"/>
    <lineage>
        <taxon>Bacteria</taxon>
        <taxon>Bacillati</taxon>
        <taxon>Chloroflexota</taxon>
        <taxon>Ktedonobacteria</taxon>
        <taxon>Ktedonobacterales</taxon>
        <taxon>Dictyobacteraceae</taxon>
        <taxon>Dictyobacter</taxon>
    </lineage>
</organism>
<feature type="domain" description="HD" evidence="2">
    <location>
        <begin position="111"/>
        <end position="240"/>
    </location>
</feature>
<dbReference type="Proteomes" id="UP000287224">
    <property type="component" value="Unassembled WGS sequence"/>
</dbReference>
<dbReference type="SUPFAM" id="SSF109604">
    <property type="entry name" value="HD-domain/PDEase-like"/>
    <property type="match status" value="1"/>
</dbReference>
<dbReference type="SMART" id="SM00471">
    <property type="entry name" value="HDc"/>
    <property type="match status" value="1"/>
</dbReference>
<dbReference type="EMBL" id="BIFQ01000001">
    <property type="protein sequence ID" value="GCE05706.1"/>
    <property type="molecule type" value="Genomic_DNA"/>
</dbReference>
<dbReference type="RefSeq" id="WP_235845729.1">
    <property type="nucleotide sequence ID" value="NZ_BIFQ01000001.1"/>
</dbReference>
<dbReference type="Gene3D" id="1.10.3210.10">
    <property type="entry name" value="Hypothetical protein af1432"/>
    <property type="match status" value="1"/>
</dbReference>
<evidence type="ECO:0000256" key="1">
    <source>
        <dbReference type="SAM" id="MobiDB-lite"/>
    </source>
</evidence>
<dbReference type="InterPro" id="IPR050135">
    <property type="entry name" value="dGTPase-like"/>
</dbReference>
<evidence type="ECO:0000313" key="4">
    <source>
        <dbReference type="Proteomes" id="UP000287224"/>
    </source>
</evidence>
<dbReference type="InterPro" id="IPR045509">
    <property type="entry name" value="HD_assoc_2"/>
</dbReference>
<dbReference type="AlphaFoldDB" id="A0A401ZFT9"/>
<evidence type="ECO:0000313" key="3">
    <source>
        <dbReference type="EMBL" id="GCE05706.1"/>
    </source>
</evidence>
<dbReference type="PANTHER" id="PTHR11373">
    <property type="entry name" value="DEOXYNUCLEOSIDE TRIPHOSPHATE TRIPHOSPHOHYDROLASE"/>
    <property type="match status" value="1"/>
</dbReference>
<name>A0A401ZFT9_9CHLR</name>
<dbReference type="PANTHER" id="PTHR11373:SF4">
    <property type="entry name" value="DEOXYNUCLEOSIDE TRIPHOSPHATE TRIPHOSPHOHYDROLASE SAMHD1"/>
    <property type="match status" value="1"/>
</dbReference>
<dbReference type="GO" id="GO:0006203">
    <property type="term" value="P:dGTP catabolic process"/>
    <property type="evidence" value="ECO:0007669"/>
    <property type="project" value="TreeGrafter"/>
</dbReference>
<comment type="caution">
    <text evidence="3">The sequence shown here is derived from an EMBL/GenBank/DDBJ whole genome shotgun (WGS) entry which is preliminary data.</text>
</comment>
<dbReference type="InterPro" id="IPR006674">
    <property type="entry name" value="HD_domain"/>
</dbReference>
<feature type="region of interest" description="Disordered" evidence="1">
    <location>
        <begin position="1"/>
        <end position="35"/>
    </location>
</feature>
<dbReference type="Pfam" id="PF01966">
    <property type="entry name" value="HD"/>
    <property type="match status" value="1"/>
</dbReference>
<sequence>MREEFFESTPGRQQPASAVPLNEQDASSSTPVAPDTGVVQAMKHSYWMDATGYPLLPDEQPVGTVRDSLYDLIPLGSRELKLINSAPFLRLQQVKQLGFVYRVWPGATHSRYEHSLGCYHLAVRALRALLLRGSDGGLDGISISSIQTLMVAALLHDIGHYPFSHTIEDLGFPIVQHEKVGRSIIEKSEIATILERDYRLSPERVADFIDPPKSKSLPQDDELLSHLLSGALDIDKLDYLPRDARACNVPYGGVDVSRLLSALRVHRDPHGERCLVVTHKGISPLHSLLHARQEMFDNIYWHHTSRSFQAMLVRAVYDALTAQALNSERLVGLTDAALLTLLASEKMPESARALAADLEMRRPYRVVLEVSPAAGSMFRRLEALFWDAHRRRAIEQRIAAELTTLLEQPVADYEILFEIPRPEKWEMDVWIAFDHPPVGMKPLMKWVEATGLQPDDLARYEQHQRRIRIVTAERLRPPIHNLGEGALLGILEQLI</sequence>
<gene>
    <name evidence="3" type="ORF">KDAU_30350</name>
</gene>